<feature type="transmembrane region" description="Helical" evidence="6">
    <location>
        <begin position="409"/>
        <end position="431"/>
    </location>
</feature>
<feature type="transmembrane region" description="Helical" evidence="6">
    <location>
        <begin position="106"/>
        <end position="127"/>
    </location>
</feature>
<evidence type="ECO:0000256" key="2">
    <source>
        <dbReference type="ARBA" id="ARBA00022448"/>
    </source>
</evidence>
<feature type="transmembrane region" description="Helical" evidence="6">
    <location>
        <begin position="437"/>
        <end position="456"/>
    </location>
</feature>
<comment type="subcellular location">
    <subcellularLocation>
        <location evidence="1">Membrane</location>
        <topology evidence="1">Multi-pass membrane protein</topology>
    </subcellularLocation>
</comment>
<dbReference type="PANTHER" id="PTHR43495:SF5">
    <property type="entry name" value="GAMMA-AMINOBUTYRIC ACID PERMEASE"/>
    <property type="match status" value="1"/>
</dbReference>
<dbReference type="OrthoDB" id="5297508at2"/>
<dbReference type="PANTHER" id="PTHR43495">
    <property type="entry name" value="GABA PERMEASE"/>
    <property type="match status" value="1"/>
</dbReference>
<feature type="transmembrane region" description="Helical" evidence="6">
    <location>
        <begin position="133"/>
        <end position="152"/>
    </location>
</feature>
<evidence type="ECO:0000256" key="3">
    <source>
        <dbReference type="ARBA" id="ARBA00022692"/>
    </source>
</evidence>
<dbReference type="FunFam" id="1.20.1740.10:FF:000001">
    <property type="entry name" value="Amino acid permease"/>
    <property type="match status" value="1"/>
</dbReference>
<name>A0A2Z4RFX3_PSEPU</name>
<proteinExistence type="predicted"/>
<dbReference type="EMBL" id="CP029693">
    <property type="protein sequence ID" value="AWY39827.1"/>
    <property type="molecule type" value="Genomic_DNA"/>
</dbReference>
<organism evidence="8 9">
    <name type="scientific">Pseudomonas putida</name>
    <name type="common">Arthrobacter siderocapsulatus</name>
    <dbReference type="NCBI Taxonomy" id="303"/>
    <lineage>
        <taxon>Bacteria</taxon>
        <taxon>Pseudomonadati</taxon>
        <taxon>Pseudomonadota</taxon>
        <taxon>Gammaproteobacteria</taxon>
        <taxon>Pseudomonadales</taxon>
        <taxon>Pseudomonadaceae</taxon>
        <taxon>Pseudomonas</taxon>
    </lineage>
</organism>
<feature type="transmembrane region" description="Helical" evidence="6">
    <location>
        <begin position="291"/>
        <end position="315"/>
    </location>
</feature>
<evidence type="ECO:0000256" key="6">
    <source>
        <dbReference type="SAM" id="Phobius"/>
    </source>
</evidence>
<dbReference type="AlphaFoldDB" id="A0A2Z4RFX3"/>
<keyword evidence="4 6" id="KW-1133">Transmembrane helix</keyword>
<keyword evidence="2" id="KW-0813">Transport</keyword>
<evidence type="ECO:0000256" key="4">
    <source>
        <dbReference type="ARBA" id="ARBA00022989"/>
    </source>
</evidence>
<feature type="transmembrane region" description="Helical" evidence="6">
    <location>
        <begin position="59"/>
        <end position="85"/>
    </location>
</feature>
<dbReference type="PIRSF" id="PIRSF006060">
    <property type="entry name" value="AA_transporter"/>
    <property type="match status" value="1"/>
</dbReference>
<dbReference type="GO" id="GO:0055085">
    <property type="term" value="P:transmembrane transport"/>
    <property type="evidence" value="ECO:0007669"/>
    <property type="project" value="InterPro"/>
</dbReference>
<accession>A0A2Z4RFX3</accession>
<dbReference type="Pfam" id="PF00324">
    <property type="entry name" value="AA_permease"/>
    <property type="match status" value="1"/>
</dbReference>
<sequence>MSKAQPTQAQTPSKNGQQRLSGALRQRHITMISLGGIIGAGLFVGSSATIQAIGPAAFLSYLAAGIVVMLVMRMLGEMAVALPGVGSFTEYARIGLGNWVGFTSGWLYWYFWVIVVAVEAVVGANILEQWIPLPAWVIGLSLLAIMTAINCLSVKSYGEFEYWFASLKVFAIIVFIFVTGAYLFGFAPSTSDLLGNLVNDRGFMPYGVSAILAGVPTVIFAVGGAEIATIAAAESDDPSKNVANMTRSVIFRVITFYVGSIFLIVCVVPWGQIVAGHSPFVAALDVMRIPGAAMIMQAVVLVAVLSALNSGLYVSSRILFGLGQRGDAPAKLAVLTERKVPRAAVLLSSVIGYIAIMAAIISPQGVFLFLVNASGAVMLFVYLAVALAQIRVRRQVEATAPARLTLKMWLFPWLSYAVVAVIAGVLVAMAFQESLRTQFLASLVSLVVVSAAYLILKRQRQPIAKPHVSAIDILAGLSARS</sequence>
<feature type="transmembrane region" description="Helical" evidence="6">
    <location>
        <begin position="249"/>
        <end position="271"/>
    </location>
</feature>
<protein>
    <submittedName>
        <fullName evidence="8">Amino acid permease</fullName>
    </submittedName>
</protein>
<dbReference type="InterPro" id="IPR004841">
    <property type="entry name" value="AA-permease/SLC12A_dom"/>
</dbReference>
<feature type="transmembrane region" description="Helical" evidence="6">
    <location>
        <begin position="164"/>
        <end position="186"/>
    </location>
</feature>
<gene>
    <name evidence="8" type="ORF">DKY63_07900</name>
</gene>
<evidence type="ECO:0000256" key="1">
    <source>
        <dbReference type="ARBA" id="ARBA00004141"/>
    </source>
</evidence>
<dbReference type="Proteomes" id="UP000250299">
    <property type="component" value="Chromosome"/>
</dbReference>
<feature type="transmembrane region" description="Helical" evidence="6">
    <location>
        <begin position="206"/>
        <end position="228"/>
    </location>
</feature>
<feature type="transmembrane region" description="Helical" evidence="6">
    <location>
        <begin position="343"/>
        <end position="361"/>
    </location>
</feature>
<evidence type="ECO:0000313" key="9">
    <source>
        <dbReference type="Proteomes" id="UP000250299"/>
    </source>
</evidence>
<evidence type="ECO:0000259" key="7">
    <source>
        <dbReference type="Pfam" id="PF00324"/>
    </source>
</evidence>
<keyword evidence="5 6" id="KW-0472">Membrane</keyword>
<evidence type="ECO:0000256" key="5">
    <source>
        <dbReference type="ARBA" id="ARBA00023136"/>
    </source>
</evidence>
<feature type="transmembrane region" description="Helical" evidence="6">
    <location>
        <begin position="367"/>
        <end position="388"/>
    </location>
</feature>
<reference evidence="8 9" key="1">
    <citation type="submission" date="2018-05" db="EMBL/GenBank/DDBJ databases">
        <title>Whole genome sequence of Pseudomonas putida JBC17.</title>
        <authorList>
            <person name="Lee Y.H."/>
            <person name="David K."/>
        </authorList>
    </citation>
    <scope>NUCLEOTIDE SEQUENCE [LARGE SCALE GENOMIC DNA]</scope>
    <source>
        <strain evidence="8 9">JBC17</strain>
    </source>
</reference>
<keyword evidence="3 6" id="KW-0812">Transmembrane</keyword>
<evidence type="ECO:0000313" key="8">
    <source>
        <dbReference type="EMBL" id="AWY39827.1"/>
    </source>
</evidence>
<dbReference type="RefSeq" id="WP_110963597.1">
    <property type="nucleotide sequence ID" value="NZ_CP029693.1"/>
</dbReference>
<dbReference type="Gene3D" id="1.20.1740.10">
    <property type="entry name" value="Amino acid/polyamine transporter I"/>
    <property type="match status" value="1"/>
</dbReference>
<dbReference type="GO" id="GO:0016020">
    <property type="term" value="C:membrane"/>
    <property type="evidence" value="ECO:0007669"/>
    <property type="project" value="UniProtKB-SubCell"/>
</dbReference>
<feature type="transmembrane region" description="Helical" evidence="6">
    <location>
        <begin position="29"/>
        <end position="53"/>
    </location>
</feature>
<feature type="domain" description="Amino acid permease/ SLC12A" evidence="7">
    <location>
        <begin position="28"/>
        <end position="456"/>
    </location>
</feature>